<name>A0A7J5XLD2_DISMA</name>
<feature type="non-terminal residue" evidence="3">
    <location>
        <position position="167"/>
    </location>
</feature>
<sequence length="167" mass="19201">MQLEQPLERRRRTENREFKPPNNRHHEWTADRITLGLLTWSREMISSLVLLTMEMSSTAKAGYEMMARTPASTSLEMEARVLDVVSQSVDHRPRSSFRSEKVEVVQSLQSRLQDKHRRHDSLVHHPGIVVQLYAGVAPASHGDKCDVQLTFRKDRVQNNTKLAKSST</sequence>
<feature type="region of interest" description="Disordered" evidence="1">
    <location>
        <begin position="1"/>
        <end position="24"/>
    </location>
</feature>
<evidence type="ECO:0000313" key="4">
    <source>
        <dbReference type="Proteomes" id="UP000518266"/>
    </source>
</evidence>
<comment type="caution">
    <text evidence="3">The sequence shown here is derived from an EMBL/GenBank/DDBJ whole genome shotgun (WGS) entry which is preliminary data.</text>
</comment>
<organism evidence="3 4">
    <name type="scientific">Dissostichus mawsoni</name>
    <name type="common">Antarctic cod</name>
    <dbReference type="NCBI Taxonomy" id="36200"/>
    <lineage>
        <taxon>Eukaryota</taxon>
        <taxon>Metazoa</taxon>
        <taxon>Chordata</taxon>
        <taxon>Craniata</taxon>
        <taxon>Vertebrata</taxon>
        <taxon>Euteleostomi</taxon>
        <taxon>Actinopterygii</taxon>
        <taxon>Neopterygii</taxon>
        <taxon>Teleostei</taxon>
        <taxon>Neoteleostei</taxon>
        <taxon>Acanthomorphata</taxon>
        <taxon>Eupercaria</taxon>
        <taxon>Perciformes</taxon>
        <taxon>Notothenioidei</taxon>
        <taxon>Nototheniidae</taxon>
        <taxon>Dissostichus</taxon>
    </lineage>
</organism>
<protein>
    <submittedName>
        <fullName evidence="3">Uncharacterized protein</fullName>
    </submittedName>
</protein>
<dbReference type="AlphaFoldDB" id="A0A7J5XLD2"/>
<dbReference type="EMBL" id="JAAKFY010000023">
    <property type="protein sequence ID" value="KAF3837377.1"/>
    <property type="molecule type" value="Genomic_DNA"/>
</dbReference>
<evidence type="ECO:0000256" key="1">
    <source>
        <dbReference type="SAM" id="MobiDB-lite"/>
    </source>
</evidence>
<feature type="compositionally biased region" description="Basic and acidic residues" evidence="1">
    <location>
        <begin position="14"/>
        <end position="24"/>
    </location>
</feature>
<keyword evidence="4" id="KW-1185">Reference proteome</keyword>
<evidence type="ECO:0000313" key="2">
    <source>
        <dbReference type="EMBL" id="KAF3837367.1"/>
    </source>
</evidence>
<dbReference type="EMBL" id="JAAKFY010000023">
    <property type="protein sequence ID" value="KAF3837367.1"/>
    <property type="molecule type" value="Genomic_DNA"/>
</dbReference>
<dbReference type="Proteomes" id="UP000518266">
    <property type="component" value="Unassembled WGS sequence"/>
</dbReference>
<evidence type="ECO:0000313" key="3">
    <source>
        <dbReference type="EMBL" id="KAF3837377.1"/>
    </source>
</evidence>
<dbReference type="OrthoDB" id="8984503at2759"/>
<gene>
    <name evidence="2" type="ORF">F7725_004831</name>
    <name evidence="3" type="ORF">F7725_004841</name>
</gene>
<proteinExistence type="predicted"/>
<accession>A0A7J5XLD2</accession>
<reference evidence="3 4" key="1">
    <citation type="submission" date="2020-03" db="EMBL/GenBank/DDBJ databases">
        <title>Dissostichus mawsoni Genome sequencing and assembly.</title>
        <authorList>
            <person name="Park H."/>
        </authorList>
    </citation>
    <scope>NUCLEOTIDE SEQUENCE [LARGE SCALE GENOMIC DNA]</scope>
    <source>
        <strain evidence="3">DM0001</strain>
        <tissue evidence="3">Muscle</tissue>
    </source>
</reference>